<comment type="caution">
    <text evidence="3">The sequence shown here is derived from an EMBL/GenBank/DDBJ whole genome shotgun (WGS) entry which is preliminary data.</text>
</comment>
<dbReference type="EMBL" id="SPHZ02000008">
    <property type="protein sequence ID" value="KAF0902083.1"/>
    <property type="molecule type" value="Genomic_DNA"/>
</dbReference>
<feature type="region of interest" description="Disordered" evidence="1">
    <location>
        <begin position="36"/>
        <end position="56"/>
    </location>
</feature>
<evidence type="ECO:0000313" key="3">
    <source>
        <dbReference type="EMBL" id="KAF0902083.1"/>
    </source>
</evidence>
<proteinExistence type="predicted"/>
<organism evidence="3 4">
    <name type="scientific">Oryza meyeriana var. granulata</name>
    <dbReference type="NCBI Taxonomy" id="110450"/>
    <lineage>
        <taxon>Eukaryota</taxon>
        <taxon>Viridiplantae</taxon>
        <taxon>Streptophyta</taxon>
        <taxon>Embryophyta</taxon>
        <taxon>Tracheophyta</taxon>
        <taxon>Spermatophyta</taxon>
        <taxon>Magnoliopsida</taxon>
        <taxon>Liliopsida</taxon>
        <taxon>Poales</taxon>
        <taxon>Poaceae</taxon>
        <taxon>BOP clade</taxon>
        <taxon>Oryzoideae</taxon>
        <taxon>Oryzeae</taxon>
        <taxon>Oryzinae</taxon>
        <taxon>Oryza</taxon>
        <taxon>Oryza meyeriana</taxon>
    </lineage>
</organism>
<keyword evidence="4" id="KW-1185">Reference proteome</keyword>
<feature type="chain" id="PRO_5026160062" description="DUF834 domain-containing protein" evidence="2">
    <location>
        <begin position="22"/>
        <end position="75"/>
    </location>
</feature>
<keyword evidence="2" id="KW-0732">Signal</keyword>
<name>A0A6G1CQZ2_9ORYZ</name>
<accession>A0A6G1CQZ2</accession>
<reference evidence="3 4" key="1">
    <citation type="submission" date="2019-11" db="EMBL/GenBank/DDBJ databases">
        <title>Whole genome sequence of Oryza granulata.</title>
        <authorList>
            <person name="Li W."/>
        </authorList>
    </citation>
    <scope>NUCLEOTIDE SEQUENCE [LARGE SCALE GENOMIC DNA]</scope>
    <source>
        <strain evidence="4">cv. Menghai</strain>
        <tissue evidence="3">Leaf</tissue>
    </source>
</reference>
<evidence type="ECO:0000256" key="2">
    <source>
        <dbReference type="SAM" id="SignalP"/>
    </source>
</evidence>
<evidence type="ECO:0000313" key="4">
    <source>
        <dbReference type="Proteomes" id="UP000479710"/>
    </source>
</evidence>
<evidence type="ECO:0008006" key="5">
    <source>
        <dbReference type="Google" id="ProtNLM"/>
    </source>
</evidence>
<protein>
    <recommendedName>
        <fullName evidence="5">DUF834 domain-containing protein</fullName>
    </recommendedName>
</protein>
<dbReference type="Proteomes" id="UP000479710">
    <property type="component" value="Unassembled WGS sequence"/>
</dbReference>
<evidence type="ECO:0000256" key="1">
    <source>
        <dbReference type="SAM" id="MobiDB-lite"/>
    </source>
</evidence>
<dbReference type="AlphaFoldDB" id="A0A6G1CQZ2"/>
<feature type="compositionally biased region" description="Basic and acidic residues" evidence="1">
    <location>
        <begin position="39"/>
        <end position="56"/>
    </location>
</feature>
<gene>
    <name evidence="3" type="ORF">E2562_012863</name>
</gene>
<feature type="signal peptide" evidence="2">
    <location>
        <begin position="1"/>
        <end position="21"/>
    </location>
</feature>
<sequence length="75" mass="8024">MKKQRKGLLDWSLSWVLATVAPPINVPAIVDAPTGYPRIDGEDPRAEEQGEVVDKQGERGRGNVEVALEAEAAAG</sequence>